<accession>A0ABR9HWY7</accession>
<dbReference type="RefSeq" id="WP_169734977.1">
    <property type="nucleotide sequence ID" value="NZ_JADBEG010000001.1"/>
</dbReference>
<organism evidence="2 3">
    <name type="scientific">Amycolatopsis lexingtonensis</name>
    <dbReference type="NCBI Taxonomy" id="218822"/>
    <lineage>
        <taxon>Bacteria</taxon>
        <taxon>Bacillati</taxon>
        <taxon>Actinomycetota</taxon>
        <taxon>Actinomycetes</taxon>
        <taxon>Pseudonocardiales</taxon>
        <taxon>Pseudonocardiaceae</taxon>
        <taxon>Amycolatopsis</taxon>
    </lineage>
</organism>
<keyword evidence="3" id="KW-1185">Reference proteome</keyword>
<dbReference type="EMBL" id="JADBEG010000001">
    <property type="protein sequence ID" value="MBE1495425.1"/>
    <property type="molecule type" value="Genomic_DNA"/>
</dbReference>
<keyword evidence="1" id="KW-1133">Transmembrane helix</keyword>
<dbReference type="Proteomes" id="UP000631670">
    <property type="component" value="Unassembled WGS sequence"/>
</dbReference>
<evidence type="ECO:0000256" key="1">
    <source>
        <dbReference type="SAM" id="Phobius"/>
    </source>
</evidence>
<keyword evidence="1" id="KW-0812">Transmembrane</keyword>
<name>A0ABR9HWY7_9PSEU</name>
<comment type="caution">
    <text evidence="2">The sequence shown here is derived from an EMBL/GenBank/DDBJ whole genome shotgun (WGS) entry which is preliminary data.</text>
</comment>
<protein>
    <submittedName>
        <fullName evidence="2">Uncharacterized protein</fullName>
    </submittedName>
</protein>
<reference evidence="2 3" key="1">
    <citation type="submission" date="2020-10" db="EMBL/GenBank/DDBJ databases">
        <title>Sequencing the genomes of 1000 actinobacteria strains.</title>
        <authorList>
            <person name="Klenk H.-P."/>
        </authorList>
    </citation>
    <scope>NUCLEOTIDE SEQUENCE [LARGE SCALE GENOMIC DNA]</scope>
    <source>
        <strain evidence="2 3">DSM 44653</strain>
    </source>
</reference>
<gene>
    <name evidence="2" type="ORF">H4696_002525</name>
</gene>
<evidence type="ECO:0000313" key="2">
    <source>
        <dbReference type="EMBL" id="MBE1495425.1"/>
    </source>
</evidence>
<proteinExistence type="predicted"/>
<keyword evidence="1" id="KW-0472">Membrane</keyword>
<evidence type="ECO:0000313" key="3">
    <source>
        <dbReference type="Proteomes" id="UP000631670"/>
    </source>
</evidence>
<feature type="transmembrane region" description="Helical" evidence="1">
    <location>
        <begin position="6"/>
        <end position="25"/>
    </location>
</feature>
<sequence>MRKWWLWVLVIALVILILGLIFGGYRKGTKIGAPASVPVAVWSSPRG</sequence>